<evidence type="ECO:0000313" key="5">
    <source>
        <dbReference type="Proteomes" id="UP000297245"/>
    </source>
</evidence>
<proteinExistence type="predicted"/>
<protein>
    <recommendedName>
        <fullName evidence="3">Xylanolytic transcriptional activator regulatory domain-containing protein</fullName>
    </recommendedName>
</protein>
<gene>
    <name evidence="4" type="ORF">K435DRAFT_816466</name>
</gene>
<dbReference type="GO" id="GO:0008270">
    <property type="term" value="F:zinc ion binding"/>
    <property type="evidence" value="ECO:0007669"/>
    <property type="project" value="InterPro"/>
</dbReference>
<evidence type="ECO:0000259" key="3">
    <source>
        <dbReference type="SMART" id="SM00906"/>
    </source>
</evidence>
<feature type="domain" description="Xylanolytic transcriptional activator regulatory" evidence="3">
    <location>
        <begin position="1"/>
        <end position="70"/>
    </location>
</feature>
<dbReference type="Proteomes" id="UP000297245">
    <property type="component" value="Unassembled WGS sequence"/>
</dbReference>
<dbReference type="EMBL" id="ML179050">
    <property type="protein sequence ID" value="THV05174.1"/>
    <property type="molecule type" value="Genomic_DNA"/>
</dbReference>
<dbReference type="InterPro" id="IPR007219">
    <property type="entry name" value="XnlR_reg_dom"/>
</dbReference>
<name>A0A4S8MS55_DENBC</name>
<sequence>MALRMAVDLGLHQDIADRVSSVDPVQRTANRLLWWSCFVLDRTLAFGTGRPVTIKDNEIKASLPTEEEILTILRADALNRTPSPFPYHVKMFQLYGALAECINSVDSTWRPPGSEPPSRGDEEKGQQNNAGASSNLGTGINLGEVEDSITTAYNALPDVMVFNSENLSIHANLYNGPAFLALHLWYNSILILLYRPPLISPRVNAARTTLQDRLAVSIAFGQDETS</sequence>
<feature type="region of interest" description="Disordered" evidence="2">
    <location>
        <begin position="108"/>
        <end position="139"/>
    </location>
</feature>
<reference evidence="4 5" key="1">
    <citation type="journal article" date="2019" name="Nat. Ecol. Evol.">
        <title>Megaphylogeny resolves global patterns of mushroom evolution.</title>
        <authorList>
            <person name="Varga T."/>
            <person name="Krizsan K."/>
            <person name="Foldi C."/>
            <person name="Dima B."/>
            <person name="Sanchez-Garcia M."/>
            <person name="Sanchez-Ramirez S."/>
            <person name="Szollosi G.J."/>
            <person name="Szarkandi J.G."/>
            <person name="Papp V."/>
            <person name="Albert L."/>
            <person name="Andreopoulos W."/>
            <person name="Angelini C."/>
            <person name="Antonin V."/>
            <person name="Barry K.W."/>
            <person name="Bougher N.L."/>
            <person name="Buchanan P."/>
            <person name="Buyck B."/>
            <person name="Bense V."/>
            <person name="Catcheside P."/>
            <person name="Chovatia M."/>
            <person name="Cooper J."/>
            <person name="Damon W."/>
            <person name="Desjardin D."/>
            <person name="Finy P."/>
            <person name="Geml J."/>
            <person name="Haridas S."/>
            <person name="Hughes K."/>
            <person name="Justo A."/>
            <person name="Karasinski D."/>
            <person name="Kautmanova I."/>
            <person name="Kiss B."/>
            <person name="Kocsube S."/>
            <person name="Kotiranta H."/>
            <person name="LaButti K.M."/>
            <person name="Lechner B.E."/>
            <person name="Liimatainen K."/>
            <person name="Lipzen A."/>
            <person name="Lukacs Z."/>
            <person name="Mihaltcheva S."/>
            <person name="Morgado L.N."/>
            <person name="Niskanen T."/>
            <person name="Noordeloos M.E."/>
            <person name="Ohm R.A."/>
            <person name="Ortiz-Santana B."/>
            <person name="Ovrebo C."/>
            <person name="Racz N."/>
            <person name="Riley R."/>
            <person name="Savchenko A."/>
            <person name="Shiryaev A."/>
            <person name="Soop K."/>
            <person name="Spirin V."/>
            <person name="Szebenyi C."/>
            <person name="Tomsovsky M."/>
            <person name="Tulloss R.E."/>
            <person name="Uehling J."/>
            <person name="Grigoriev I.V."/>
            <person name="Vagvolgyi C."/>
            <person name="Papp T."/>
            <person name="Martin F.M."/>
            <person name="Miettinen O."/>
            <person name="Hibbett D.S."/>
            <person name="Nagy L.G."/>
        </authorList>
    </citation>
    <scope>NUCLEOTIDE SEQUENCE [LARGE SCALE GENOMIC DNA]</scope>
    <source>
        <strain evidence="4 5">CBS 962.96</strain>
    </source>
</reference>
<evidence type="ECO:0000256" key="2">
    <source>
        <dbReference type="SAM" id="MobiDB-lite"/>
    </source>
</evidence>
<dbReference type="SMART" id="SM00906">
    <property type="entry name" value="Fungal_trans"/>
    <property type="match status" value="1"/>
</dbReference>
<feature type="compositionally biased region" description="Polar residues" evidence="2">
    <location>
        <begin position="126"/>
        <end position="138"/>
    </location>
</feature>
<dbReference type="GO" id="GO:0003677">
    <property type="term" value="F:DNA binding"/>
    <property type="evidence" value="ECO:0007669"/>
    <property type="project" value="InterPro"/>
</dbReference>
<evidence type="ECO:0000256" key="1">
    <source>
        <dbReference type="ARBA" id="ARBA00023242"/>
    </source>
</evidence>
<dbReference type="PANTHER" id="PTHR47783">
    <property type="entry name" value="ZN(II)2CYS6 TRANSCRIPTION FACTOR (EUROFUNG)-RELATED"/>
    <property type="match status" value="1"/>
</dbReference>
<accession>A0A4S8MS55</accession>
<dbReference type="PANTHER" id="PTHR47783:SF1">
    <property type="entry name" value="ZN(II)2CYS6 TRANSCRIPTION FACTOR (EUROFUNG)"/>
    <property type="match status" value="1"/>
</dbReference>
<evidence type="ECO:0000313" key="4">
    <source>
        <dbReference type="EMBL" id="THV05174.1"/>
    </source>
</evidence>
<dbReference type="OrthoDB" id="2428527at2759"/>
<dbReference type="CDD" id="cd12148">
    <property type="entry name" value="fungal_TF_MHR"/>
    <property type="match status" value="1"/>
</dbReference>
<dbReference type="Pfam" id="PF04082">
    <property type="entry name" value="Fungal_trans"/>
    <property type="match status" value="1"/>
</dbReference>
<keyword evidence="1" id="KW-0539">Nucleus</keyword>
<dbReference type="AlphaFoldDB" id="A0A4S8MS55"/>
<organism evidence="4 5">
    <name type="scientific">Dendrothele bispora (strain CBS 962.96)</name>
    <dbReference type="NCBI Taxonomy" id="1314807"/>
    <lineage>
        <taxon>Eukaryota</taxon>
        <taxon>Fungi</taxon>
        <taxon>Dikarya</taxon>
        <taxon>Basidiomycota</taxon>
        <taxon>Agaricomycotina</taxon>
        <taxon>Agaricomycetes</taxon>
        <taxon>Agaricomycetidae</taxon>
        <taxon>Agaricales</taxon>
        <taxon>Agaricales incertae sedis</taxon>
        <taxon>Dendrothele</taxon>
    </lineage>
</organism>
<dbReference type="GO" id="GO:0006351">
    <property type="term" value="P:DNA-templated transcription"/>
    <property type="evidence" value="ECO:0007669"/>
    <property type="project" value="InterPro"/>
</dbReference>
<keyword evidence="5" id="KW-1185">Reference proteome</keyword>